<sequence length="34" mass="3811">MAASSFCIRITGSMCLPCRGFCHQHWRSAPVDIE</sequence>
<comment type="caution">
    <text evidence="1">The sequence shown here is derived from an EMBL/GenBank/DDBJ whole genome shotgun (WGS) entry which is preliminary data.</text>
</comment>
<dbReference type="EMBL" id="CAMGYJ010000011">
    <property type="protein sequence ID" value="CAI0559148.1"/>
    <property type="molecule type" value="Genomic_DNA"/>
</dbReference>
<name>A0AAV0RNL0_9ROSI</name>
<accession>A0AAV0RNL0</accession>
<keyword evidence="2" id="KW-1185">Reference proteome</keyword>
<reference evidence="1" key="1">
    <citation type="submission" date="2022-08" db="EMBL/GenBank/DDBJ databases">
        <authorList>
            <person name="Gutierrez-Valencia J."/>
        </authorList>
    </citation>
    <scope>NUCLEOTIDE SEQUENCE</scope>
</reference>
<evidence type="ECO:0000313" key="2">
    <source>
        <dbReference type="Proteomes" id="UP001154282"/>
    </source>
</evidence>
<dbReference type="AlphaFoldDB" id="A0AAV0RNL0"/>
<evidence type="ECO:0000313" key="1">
    <source>
        <dbReference type="EMBL" id="CAI0559148.1"/>
    </source>
</evidence>
<dbReference type="Proteomes" id="UP001154282">
    <property type="component" value="Unassembled WGS sequence"/>
</dbReference>
<protein>
    <submittedName>
        <fullName evidence="1">Uncharacterized protein</fullName>
    </submittedName>
</protein>
<proteinExistence type="predicted"/>
<gene>
    <name evidence="1" type="ORF">LITE_LOCUS49081</name>
</gene>
<organism evidence="1 2">
    <name type="scientific">Linum tenue</name>
    <dbReference type="NCBI Taxonomy" id="586396"/>
    <lineage>
        <taxon>Eukaryota</taxon>
        <taxon>Viridiplantae</taxon>
        <taxon>Streptophyta</taxon>
        <taxon>Embryophyta</taxon>
        <taxon>Tracheophyta</taxon>
        <taxon>Spermatophyta</taxon>
        <taxon>Magnoliopsida</taxon>
        <taxon>eudicotyledons</taxon>
        <taxon>Gunneridae</taxon>
        <taxon>Pentapetalae</taxon>
        <taxon>rosids</taxon>
        <taxon>fabids</taxon>
        <taxon>Malpighiales</taxon>
        <taxon>Linaceae</taxon>
        <taxon>Linum</taxon>
    </lineage>
</organism>